<name>D5SJ43_STRCL</name>
<reference evidence="3 4" key="1">
    <citation type="journal article" date="2010" name="Genome Biol. Evol.">
        <title>The sequence of a 1.8-mb bacterial linear plasmid reveals a rich evolutionary reservoir of secondary metabolic pathways.</title>
        <authorList>
            <person name="Medema M.H."/>
            <person name="Trefzer A."/>
            <person name="Kovalchuk A."/>
            <person name="van den Berg M."/>
            <person name="Mueller U."/>
            <person name="Heijne W."/>
            <person name="Wu L."/>
            <person name="Alam M.T."/>
            <person name="Ronning C.M."/>
            <person name="Nierman W.C."/>
            <person name="Bovenberg R.A.L."/>
            <person name="Breitling R."/>
            <person name="Takano E."/>
        </authorList>
    </citation>
    <scope>NUCLEOTIDE SEQUENCE [LARGE SCALE GENOMIC DNA]</scope>
    <source>
        <strain evidence="4">ATCC 27064 / DSM 738 / JCM 4710 / NBRC 13307 / NCIMB 12785 / NRRL 3585 / VKM Ac-602</strain>
        <plasmid evidence="3">pSCL4</plasmid>
    </source>
</reference>
<dbReference type="InterPro" id="IPR010982">
    <property type="entry name" value="Lambda_DNA-bd_dom_sf"/>
</dbReference>
<dbReference type="GO" id="GO:0003677">
    <property type="term" value="F:DNA binding"/>
    <property type="evidence" value="ECO:0007669"/>
    <property type="project" value="InterPro"/>
</dbReference>
<geneLocation type="plasmid" evidence="3 4">
    <name>pSCL4</name>
</geneLocation>
<evidence type="ECO:0000259" key="2">
    <source>
        <dbReference type="Pfam" id="PF19054"/>
    </source>
</evidence>
<sequence length="325" mass="34109">MSVRPGPAPVLPHPACPARSAGPSGDPPLPSAPSVPLVGLPGRAVPPPLLAAGTGCPVPAGRLVTATYLTALRRRRGLRVEDVCQAIGLRTGHIEAIEAAQTRLDPITAQRLMGLYRLPDPAERASVLVRLSGEPGGDVVRDEDARWPERLAAIEAAAGRITVCSGRHIPPLLRSPLCTHVLARTGTTEHPQAATRPLTDGHARVTAVLCGSVLTRGLPGAAGHAVMAQQLQHLIDLTESGRAEIRIVPQRRLLALPYGSLTEIGGDRTLYAEETTIGVVYSAGPGSRHARQTISTALRHACSISESLTLLEQARTRNASSLSSP</sequence>
<dbReference type="SUPFAM" id="SSF47413">
    <property type="entry name" value="lambda repressor-like DNA-binding domains"/>
    <property type="match status" value="1"/>
</dbReference>
<dbReference type="InterPro" id="IPR043917">
    <property type="entry name" value="DUF5753"/>
</dbReference>
<dbReference type="Pfam" id="PF13560">
    <property type="entry name" value="HTH_31"/>
    <property type="match status" value="1"/>
</dbReference>
<feature type="region of interest" description="Disordered" evidence="1">
    <location>
        <begin position="1"/>
        <end position="34"/>
    </location>
</feature>
<organism evidence="3 4">
    <name type="scientific">Streptomyces clavuligerus</name>
    <dbReference type="NCBI Taxonomy" id="1901"/>
    <lineage>
        <taxon>Bacteria</taxon>
        <taxon>Bacillati</taxon>
        <taxon>Actinomycetota</taxon>
        <taxon>Actinomycetes</taxon>
        <taxon>Kitasatosporales</taxon>
        <taxon>Streptomycetaceae</taxon>
        <taxon>Streptomyces</taxon>
    </lineage>
</organism>
<evidence type="ECO:0000313" key="4">
    <source>
        <dbReference type="Proteomes" id="UP000002357"/>
    </source>
</evidence>
<feature type="domain" description="DUF5753" evidence="2">
    <location>
        <begin position="149"/>
        <end position="313"/>
    </location>
</feature>
<dbReference type="Proteomes" id="UP000002357">
    <property type="component" value="Plasmid pSCL4"/>
</dbReference>
<dbReference type="EMBL" id="CM000914">
    <property type="protein sequence ID" value="EFG03936.2"/>
    <property type="molecule type" value="Genomic_DNA"/>
</dbReference>
<accession>D5SJ43</accession>
<proteinExistence type="predicted"/>
<evidence type="ECO:0000313" key="3">
    <source>
        <dbReference type="EMBL" id="EFG03936.2"/>
    </source>
</evidence>
<keyword evidence="4" id="KW-1185">Reference proteome</keyword>
<keyword evidence="3" id="KW-0614">Plasmid</keyword>
<protein>
    <recommendedName>
        <fullName evidence="2">DUF5753 domain-containing protein</fullName>
    </recommendedName>
</protein>
<gene>
    <name evidence="3" type="ORF">SCLAV_p0446</name>
</gene>
<dbReference type="Pfam" id="PF19054">
    <property type="entry name" value="DUF5753"/>
    <property type="match status" value="1"/>
</dbReference>
<dbReference type="AlphaFoldDB" id="D5SJ43"/>
<feature type="compositionally biased region" description="Pro residues" evidence="1">
    <location>
        <begin position="1"/>
        <end position="15"/>
    </location>
</feature>
<evidence type="ECO:0000256" key="1">
    <source>
        <dbReference type="SAM" id="MobiDB-lite"/>
    </source>
</evidence>